<dbReference type="Proteomes" id="UP000482653">
    <property type="component" value="Unassembled WGS sequence"/>
</dbReference>
<gene>
    <name evidence="1" type="ORF">F2Y87_11685</name>
</gene>
<accession>A0A6L3K417</accession>
<protein>
    <submittedName>
        <fullName evidence="1">Uncharacterized protein</fullName>
    </submittedName>
</protein>
<sequence length="264" mass="29184">MMFDNFITVAKEVQNNAEGNASAHLGAKMGLGFLKLFSGEGNADINVGGSASKKVLETIEVKTTKSIILSDVVSASKNIKQFDNTIKEGELILIDNVRLSLENEVELRTVKLFTSGAFKNLSVPGANGFDITNLFNSMFKDYAYKIKGLLANENDKIIIKIPVTFENEFESSYNVDDLFIGKVSVLGIYKGTVNIDQLGNTFQYFAELGNVQSQLRNTSEFEEIQESQYPINQPTYNAFASSGDNSVYHYIDLLAVIQNIHSTK</sequence>
<dbReference type="EMBL" id="VVYX01000012">
    <property type="protein sequence ID" value="KAA5419135.1"/>
    <property type="molecule type" value="Genomic_DNA"/>
</dbReference>
<organism evidence="1 2">
    <name type="scientific">Bacteroides cellulosilyticus</name>
    <dbReference type="NCBI Taxonomy" id="246787"/>
    <lineage>
        <taxon>Bacteria</taxon>
        <taxon>Pseudomonadati</taxon>
        <taxon>Bacteroidota</taxon>
        <taxon>Bacteroidia</taxon>
        <taxon>Bacteroidales</taxon>
        <taxon>Bacteroidaceae</taxon>
        <taxon>Bacteroides</taxon>
    </lineage>
</organism>
<dbReference type="AlphaFoldDB" id="A0A6L3K417"/>
<reference evidence="1 2" key="1">
    <citation type="journal article" date="2019" name="Nat. Med.">
        <title>A library of human gut bacterial isolates paired with longitudinal multiomics data enables mechanistic microbiome research.</title>
        <authorList>
            <person name="Poyet M."/>
            <person name="Groussin M."/>
            <person name="Gibbons S.M."/>
            <person name="Avila-Pacheco J."/>
            <person name="Jiang X."/>
            <person name="Kearney S.M."/>
            <person name="Perrotta A.R."/>
            <person name="Berdy B."/>
            <person name="Zhao S."/>
            <person name="Lieberman T.D."/>
            <person name="Swanson P.K."/>
            <person name="Smith M."/>
            <person name="Roesemann S."/>
            <person name="Alexander J.E."/>
            <person name="Rich S.A."/>
            <person name="Livny J."/>
            <person name="Vlamakis H."/>
            <person name="Clish C."/>
            <person name="Bullock K."/>
            <person name="Deik A."/>
            <person name="Scott J."/>
            <person name="Pierce K.A."/>
            <person name="Xavier R.J."/>
            <person name="Alm E.J."/>
        </authorList>
    </citation>
    <scope>NUCLEOTIDE SEQUENCE [LARGE SCALE GENOMIC DNA]</scope>
    <source>
        <strain evidence="1 2">BIOML-A8</strain>
    </source>
</reference>
<evidence type="ECO:0000313" key="1">
    <source>
        <dbReference type="EMBL" id="KAA5419135.1"/>
    </source>
</evidence>
<evidence type="ECO:0000313" key="2">
    <source>
        <dbReference type="Proteomes" id="UP000482653"/>
    </source>
</evidence>
<name>A0A6L3K417_9BACE</name>
<comment type="caution">
    <text evidence="1">The sequence shown here is derived from an EMBL/GenBank/DDBJ whole genome shotgun (WGS) entry which is preliminary data.</text>
</comment>
<proteinExistence type="predicted"/>